<evidence type="ECO:0000256" key="1">
    <source>
        <dbReference type="ARBA" id="ARBA00004651"/>
    </source>
</evidence>
<evidence type="ECO:0000256" key="5">
    <source>
        <dbReference type="ARBA" id="ARBA00023136"/>
    </source>
</evidence>
<evidence type="ECO:0000256" key="6">
    <source>
        <dbReference type="SAM" id="Phobius"/>
    </source>
</evidence>
<evidence type="ECO:0000256" key="2">
    <source>
        <dbReference type="ARBA" id="ARBA00022475"/>
    </source>
</evidence>
<keyword evidence="5 6" id="KW-0472">Membrane</keyword>
<dbReference type="Pfam" id="PF01810">
    <property type="entry name" value="LysE"/>
    <property type="match status" value="1"/>
</dbReference>
<dbReference type="GO" id="GO:0015171">
    <property type="term" value="F:amino acid transmembrane transporter activity"/>
    <property type="evidence" value="ECO:0007669"/>
    <property type="project" value="TreeGrafter"/>
</dbReference>
<evidence type="ECO:0000313" key="8">
    <source>
        <dbReference type="Proteomes" id="UP000318478"/>
    </source>
</evidence>
<proteinExistence type="predicted"/>
<comment type="subcellular location">
    <subcellularLocation>
        <location evidence="1">Cell membrane</location>
        <topology evidence="1">Multi-pass membrane protein</topology>
    </subcellularLocation>
</comment>
<dbReference type="PANTHER" id="PTHR30086:SF20">
    <property type="entry name" value="ARGININE EXPORTER PROTEIN ARGO-RELATED"/>
    <property type="match status" value="1"/>
</dbReference>
<organism evidence="7 8">
    <name type="scientific">Posidoniimonas polymericola</name>
    <dbReference type="NCBI Taxonomy" id="2528002"/>
    <lineage>
        <taxon>Bacteria</taxon>
        <taxon>Pseudomonadati</taxon>
        <taxon>Planctomycetota</taxon>
        <taxon>Planctomycetia</taxon>
        <taxon>Pirellulales</taxon>
        <taxon>Lacipirellulaceae</taxon>
        <taxon>Posidoniimonas</taxon>
    </lineage>
</organism>
<evidence type="ECO:0000256" key="3">
    <source>
        <dbReference type="ARBA" id="ARBA00022692"/>
    </source>
</evidence>
<dbReference type="PANTHER" id="PTHR30086">
    <property type="entry name" value="ARGININE EXPORTER PROTEIN ARGO"/>
    <property type="match status" value="1"/>
</dbReference>
<keyword evidence="3 6" id="KW-0812">Transmembrane</keyword>
<feature type="transmembrane region" description="Helical" evidence="6">
    <location>
        <begin position="155"/>
        <end position="180"/>
    </location>
</feature>
<comment type="caution">
    <text evidence="7">The sequence shown here is derived from an EMBL/GenBank/DDBJ whole genome shotgun (WGS) entry which is preliminary data.</text>
</comment>
<name>A0A5C5ZER7_9BACT</name>
<dbReference type="EMBL" id="SJPO01000001">
    <property type="protein sequence ID" value="TWT85341.1"/>
    <property type="molecule type" value="Genomic_DNA"/>
</dbReference>
<dbReference type="InterPro" id="IPR001123">
    <property type="entry name" value="LeuE-type"/>
</dbReference>
<feature type="transmembrane region" description="Helical" evidence="6">
    <location>
        <begin position="75"/>
        <end position="92"/>
    </location>
</feature>
<keyword evidence="4 6" id="KW-1133">Transmembrane helix</keyword>
<accession>A0A5C5ZER7</accession>
<protein>
    <submittedName>
        <fullName evidence="7">Homoserine/homoserine lactone efflux protein</fullName>
    </submittedName>
</protein>
<gene>
    <name evidence="7" type="primary">rhtB</name>
    <name evidence="7" type="ORF">Pla123a_01480</name>
</gene>
<keyword evidence="8" id="KW-1185">Reference proteome</keyword>
<sequence length="213" mass="21752">MPSSEQLLGFVLASCVLIAAPGPDLLGVLSLGLSRGRRAGVGFAIGCALGCLSHTLWAVVGISALIAASEMAFSLLKFAGAAYLVYLAIGALRSGGSFDGSVGAATNAKPAAVRTAPYVLRGFLANALNPKVALFFLALVPQFMDPAKPAAPQAALLGGLFCLLTMAAFSAIGAYAGVLGRWLAERTGLGRWLDRAAGCVFLALAGKLLWAKR</sequence>
<dbReference type="RefSeq" id="WP_146583610.1">
    <property type="nucleotide sequence ID" value="NZ_SJPO01000001.1"/>
</dbReference>
<reference evidence="7 8" key="1">
    <citation type="submission" date="2019-02" db="EMBL/GenBank/DDBJ databases">
        <title>Deep-cultivation of Planctomycetes and their phenomic and genomic characterization uncovers novel biology.</title>
        <authorList>
            <person name="Wiegand S."/>
            <person name="Jogler M."/>
            <person name="Boedeker C."/>
            <person name="Pinto D."/>
            <person name="Vollmers J."/>
            <person name="Rivas-Marin E."/>
            <person name="Kohn T."/>
            <person name="Peeters S.H."/>
            <person name="Heuer A."/>
            <person name="Rast P."/>
            <person name="Oberbeckmann S."/>
            <person name="Bunk B."/>
            <person name="Jeske O."/>
            <person name="Meyerdierks A."/>
            <person name="Storesund J.E."/>
            <person name="Kallscheuer N."/>
            <person name="Luecker S."/>
            <person name="Lage O.M."/>
            <person name="Pohl T."/>
            <person name="Merkel B.J."/>
            <person name="Hornburger P."/>
            <person name="Mueller R.-W."/>
            <person name="Bruemmer F."/>
            <person name="Labrenz M."/>
            <person name="Spormann A.M."/>
            <person name="Op Den Camp H."/>
            <person name="Overmann J."/>
            <person name="Amann R."/>
            <person name="Jetten M.S.M."/>
            <person name="Mascher T."/>
            <person name="Medema M.H."/>
            <person name="Devos D.P."/>
            <person name="Kaster A.-K."/>
            <person name="Ovreas L."/>
            <person name="Rohde M."/>
            <person name="Galperin M.Y."/>
            <person name="Jogler C."/>
        </authorList>
    </citation>
    <scope>NUCLEOTIDE SEQUENCE [LARGE SCALE GENOMIC DNA]</scope>
    <source>
        <strain evidence="7 8">Pla123a</strain>
    </source>
</reference>
<dbReference type="GO" id="GO:0005886">
    <property type="term" value="C:plasma membrane"/>
    <property type="evidence" value="ECO:0007669"/>
    <property type="project" value="UniProtKB-SubCell"/>
</dbReference>
<feature type="transmembrane region" description="Helical" evidence="6">
    <location>
        <begin position="123"/>
        <end position="143"/>
    </location>
</feature>
<evidence type="ECO:0000256" key="4">
    <source>
        <dbReference type="ARBA" id="ARBA00022989"/>
    </source>
</evidence>
<feature type="transmembrane region" description="Helical" evidence="6">
    <location>
        <begin position="43"/>
        <end position="68"/>
    </location>
</feature>
<dbReference type="PIRSF" id="PIRSF006324">
    <property type="entry name" value="LeuE"/>
    <property type="match status" value="1"/>
</dbReference>
<dbReference type="OrthoDB" id="9784202at2"/>
<dbReference type="Proteomes" id="UP000318478">
    <property type="component" value="Unassembled WGS sequence"/>
</dbReference>
<evidence type="ECO:0000313" key="7">
    <source>
        <dbReference type="EMBL" id="TWT85341.1"/>
    </source>
</evidence>
<keyword evidence="2" id="KW-1003">Cell membrane</keyword>
<dbReference type="AlphaFoldDB" id="A0A5C5ZER7"/>